<feature type="transmembrane region" description="Helical" evidence="6">
    <location>
        <begin position="253"/>
        <end position="269"/>
    </location>
</feature>
<dbReference type="EMBL" id="NXIB02000009">
    <property type="protein sequence ID" value="PHX56925.1"/>
    <property type="molecule type" value="Genomic_DNA"/>
</dbReference>
<evidence type="ECO:0000259" key="7">
    <source>
        <dbReference type="Pfam" id="PF00892"/>
    </source>
</evidence>
<dbReference type="SUPFAM" id="SSF103481">
    <property type="entry name" value="Multidrug resistance efflux transporter EmrE"/>
    <property type="match status" value="2"/>
</dbReference>
<dbReference type="OrthoDB" id="9784288at2"/>
<reference evidence="8" key="1">
    <citation type="submission" date="2017-10" db="EMBL/GenBank/DDBJ databases">
        <title>Draft genome sequence of the planktic cyanobacteria Tychonema bourrellyi isolated from alpine lentic freshwater.</title>
        <authorList>
            <person name="Tett A."/>
            <person name="Armanini F."/>
            <person name="Asnicar F."/>
            <person name="Boscaini A."/>
            <person name="Pasolli E."/>
            <person name="Zolfo M."/>
            <person name="Donati C."/>
            <person name="Salmaso N."/>
            <person name="Segata N."/>
        </authorList>
    </citation>
    <scope>NUCLEOTIDE SEQUENCE</scope>
    <source>
        <strain evidence="8">FEM_GT703</strain>
    </source>
</reference>
<comment type="subcellular location">
    <subcellularLocation>
        <location evidence="1">Membrane</location>
        <topology evidence="1">Multi-pass membrane protein</topology>
    </subcellularLocation>
</comment>
<evidence type="ECO:0000313" key="9">
    <source>
        <dbReference type="Proteomes" id="UP000226442"/>
    </source>
</evidence>
<feature type="transmembrane region" description="Helical" evidence="6">
    <location>
        <begin position="222"/>
        <end position="241"/>
    </location>
</feature>
<feature type="domain" description="EamA" evidence="7">
    <location>
        <begin position="8"/>
        <end position="136"/>
    </location>
</feature>
<keyword evidence="3 6" id="KW-0812">Transmembrane</keyword>
<evidence type="ECO:0000256" key="6">
    <source>
        <dbReference type="SAM" id="Phobius"/>
    </source>
</evidence>
<evidence type="ECO:0000256" key="4">
    <source>
        <dbReference type="ARBA" id="ARBA00022989"/>
    </source>
</evidence>
<dbReference type="Proteomes" id="UP000226442">
    <property type="component" value="Unassembled WGS sequence"/>
</dbReference>
<comment type="similarity">
    <text evidence="2">Belongs to the EamA transporter family.</text>
</comment>
<dbReference type="InterPro" id="IPR000620">
    <property type="entry name" value="EamA_dom"/>
</dbReference>
<gene>
    <name evidence="8" type="ORF">CP500_002805</name>
</gene>
<feature type="domain" description="EamA" evidence="7">
    <location>
        <begin position="159"/>
        <end position="290"/>
    </location>
</feature>
<proteinExistence type="inferred from homology"/>
<dbReference type="RefSeq" id="WP_096829257.1">
    <property type="nucleotide sequence ID" value="NZ_NXIB02000009.1"/>
</dbReference>
<protein>
    <submittedName>
        <fullName evidence="8">EamA/RhaT family transporter</fullName>
    </submittedName>
</protein>
<feature type="transmembrane region" description="Helical" evidence="6">
    <location>
        <begin position="71"/>
        <end position="93"/>
    </location>
</feature>
<feature type="transmembrane region" description="Helical" evidence="6">
    <location>
        <begin position="127"/>
        <end position="145"/>
    </location>
</feature>
<name>A0A2G4F5B8_9CYAN</name>
<dbReference type="PANTHER" id="PTHR32322:SF2">
    <property type="entry name" value="EAMA DOMAIN-CONTAINING PROTEIN"/>
    <property type="match status" value="1"/>
</dbReference>
<comment type="caution">
    <text evidence="8">The sequence shown here is derived from an EMBL/GenBank/DDBJ whole genome shotgun (WGS) entry which is preliminary data.</text>
</comment>
<evidence type="ECO:0000256" key="1">
    <source>
        <dbReference type="ARBA" id="ARBA00004141"/>
    </source>
</evidence>
<feature type="transmembrane region" description="Helical" evidence="6">
    <location>
        <begin position="99"/>
        <end position="120"/>
    </location>
</feature>
<feature type="transmembrane region" description="Helical" evidence="6">
    <location>
        <begin position="40"/>
        <end position="59"/>
    </location>
</feature>
<organism evidence="8 9">
    <name type="scientific">Tychonema bourrellyi FEM_GT703</name>
    <dbReference type="NCBI Taxonomy" id="2040638"/>
    <lineage>
        <taxon>Bacteria</taxon>
        <taxon>Bacillati</taxon>
        <taxon>Cyanobacteriota</taxon>
        <taxon>Cyanophyceae</taxon>
        <taxon>Oscillatoriophycideae</taxon>
        <taxon>Oscillatoriales</taxon>
        <taxon>Microcoleaceae</taxon>
        <taxon>Tychonema</taxon>
    </lineage>
</organism>
<evidence type="ECO:0000256" key="2">
    <source>
        <dbReference type="ARBA" id="ARBA00007362"/>
    </source>
</evidence>
<evidence type="ECO:0000256" key="3">
    <source>
        <dbReference type="ARBA" id="ARBA00022692"/>
    </source>
</evidence>
<accession>A0A2G4F5B8</accession>
<dbReference type="Pfam" id="PF00892">
    <property type="entry name" value="EamA"/>
    <property type="match status" value="2"/>
</dbReference>
<evidence type="ECO:0000256" key="5">
    <source>
        <dbReference type="ARBA" id="ARBA00023136"/>
    </source>
</evidence>
<dbReference type="InterPro" id="IPR037185">
    <property type="entry name" value="EmrE-like"/>
</dbReference>
<keyword evidence="9" id="KW-1185">Reference proteome</keyword>
<sequence>MSTENKSFLLGSLGVLIFALTLPMTRLATGSAIEPALSPWFVSFGRAALAGLLSIIYLVAVQAPRPKREDYLPLTLAATGNVLGWPIFLALGLRYVESTHASVITGILPLATAIMGALIFRRKPSAGFWLFSIAGTVLVVAFAWLRGAGVSVAGVSVHWADFLLLLAVLCAAFGYAVGARLSQRWPGEIVICWMLILLLPITIPVTLIAWPTAPIPLPSWGGFFYVSLLSMWLGMFVWYRALAMGDVVRVSQLQLIQPFLSIIFSVPLLGESLDAMTLIFGLAVIVTVFFAKRMPIYG</sequence>
<dbReference type="AlphaFoldDB" id="A0A2G4F5B8"/>
<dbReference type="GO" id="GO:0016020">
    <property type="term" value="C:membrane"/>
    <property type="evidence" value="ECO:0007669"/>
    <property type="project" value="UniProtKB-SubCell"/>
</dbReference>
<keyword evidence="5 6" id="KW-0472">Membrane</keyword>
<feature type="transmembrane region" description="Helical" evidence="6">
    <location>
        <begin position="275"/>
        <end position="291"/>
    </location>
</feature>
<dbReference type="PANTHER" id="PTHR32322">
    <property type="entry name" value="INNER MEMBRANE TRANSPORTER"/>
    <property type="match status" value="1"/>
</dbReference>
<feature type="transmembrane region" description="Helical" evidence="6">
    <location>
        <begin position="189"/>
        <end position="210"/>
    </location>
</feature>
<feature type="transmembrane region" description="Helical" evidence="6">
    <location>
        <begin position="157"/>
        <end position="177"/>
    </location>
</feature>
<evidence type="ECO:0000313" key="8">
    <source>
        <dbReference type="EMBL" id="PHX56925.1"/>
    </source>
</evidence>
<dbReference type="InterPro" id="IPR050638">
    <property type="entry name" value="AA-Vitamin_Transporters"/>
</dbReference>
<keyword evidence="4 6" id="KW-1133">Transmembrane helix</keyword>